<keyword evidence="6" id="KW-0276">Fatty acid metabolism</keyword>
<protein>
    <recommendedName>
        <fullName evidence="13">PNPLA domain-containing protein</fullName>
    </recommendedName>
</protein>
<dbReference type="OrthoDB" id="10259681at2759"/>
<dbReference type="InterPro" id="IPR002076">
    <property type="entry name" value="ELO_fam"/>
</dbReference>
<dbReference type="GO" id="GO:0004622">
    <property type="term" value="F:phosphatidylcholine lysophospholipase activity"/>
    <property type="evidence" value="ECO:0007669"/>
    <property type="project" value="TreeGrafter"/>
</dbReference>
<evidence type="ECO:0000256" key="5">
    <source>
        <dbReference type="ARBA" id="ARBA00022801"/>
    </source>
</evidence>
<keyword evidence="4" id="KW-0812">Transmembrane</keyword>
<name>A0A9P6PPG3_9FUNG</name>
<proteinExistence type="predicted"/>
<dbReference type="PANTHER" id="PTHR14226">
    <property type="entry name" value="NEUROPATHY TARGET ESTERASE/SWISS CHEESE D.MELANOGASTER"/>
    <property type="match status" value="1"/>
</dbReference>
<keyword evidence="7" id="KW-0442">Lipid degradation</keyword>
<keyword evidence="5" id="KW-0378">Hydrolase</keyword>
<keyword evidence="8" id="KW-1133">Transmembrane helix</keyword>
<evidence type="ECO:0000256" key="9">
    <source>
        <dbReference type="ARBA" id="ARBA00023098"/>
    </source>
</evidence>
<dbReference type="Pfam" id="PF01151">
    <property type="entry name" value="ELO"/>
    <property type="match status" value="1"/>
</dbReference>
<feature type="short sequence motif" description="GXGXXG" evidence="12">
    <location>
        <begin position="20"/>
        <end position="25"/>
    </location>
</feature>
<feature type="short sequence motif" description="GXSXG" evidence="12">
    <location>
        <begin position="47"/>
        <end position="51"/>
    </location>
</feature>
<evidence type="ECO:0000313" key="15">
    <source>
        <dbReference type="Proteomes" id="UP000807716"/>
    </source>
</evidence>
<keyword evidence="10" id="KW-0472">Membrane</keyword>
<comment type="caution">
    <text evidence="14">The sequence shown here is derived from an EMBL/GenBank/DDBJ whole genome shotgun (WGS) entry which is preliminary data.</text>
</comment>
<dbReference type="PANTHER" id="PTHR14226:SF29">
    <property type="entry name" value="NEUROPATHY TARGET ESTERASE SWS"/>
    <property type="match status" value="1"/>
</dbReference>
<dbReference type="AlphaFoldDB" id="A0A9P6PPG3"/>
<dbReference type="GO" id="GO:0006633">
    <property type="term" value="P:fatty acid biosynthetic process"/>
    <property type="evidence" value="ECO:0007669"/>
    <property type="project" value="UniProtKB-KW"/>
</dbReference>
<reference evidence="14" key="1">
    <citation type="journal article" date="2020" name="Fungal Divers.">
        <title>Resolving the Mortierellaceae phylogeny through synthesis of multi-gene phylogenetics and phylogenomics.</title>
        <authorList>
            <person name="Vandepol N."/>
            <person name="Liber J."/>
            <person name="Desiro A."/>
            <person name="Na H."/>
            <person name="Kennedy M."/>
            <person name="Barry K."/>
            <person name="Grigoriev I.V."/>
            <person name="Miller A.N."/>
            <person name="O'Donnell K."/>
            <person name="Stajich J.E."/>
            <person name="Bonito G."/>
        </authorList>
    </citation>
    <scope>NUCLEOTIDE SEQUENCE</scope>
    <source>
        <strain evidence="14">BC1065</strain>
    </source>
</reference>
<evidence type="ECO:0000256" key="12">
    <source>
        <dbReference type="PROSITE-ProRule" id="PRU01161"/>
    </source>
</evidence>
<evidence type="ECO:0000256" key="1">
    <source>
        <dbReference type="ARBA" id="ARBA00004141"/>
    </source>
</evidence>
<dbReference type="Gene3D" id="3.40.1090.10">
    <property type="entry name" value="Cytosolic phospholipase A2 catalytic domain"/>
    <property type="match status" value="1"/>
</dbReference>
<keyword evidence="15" id="KW-1185">Reference proteome</keyword>
<keyword evidence="11" id="KW-0275">Fatty acid biosynthesis</keyword>
<sequence length="135" mass="14875">MLMEPPLTHEGHSVGVVVGGGGARGIAHLDVIWALEEAGIPVGIVGGTSIGSLMRGMYSREADQYCDTDRSFWNNALGYWGYLFYLSKFYEVVDTIIILKGCRSSLLQTYHHAGAMITMWSGVHYQATSIWIFVV</sequence>
<dbReference type="InterPro" id="IPR016035">
    <property type="entry name" value="Acyl_Trfase/lysoPLipase"/>
</dbReference>
<dbReference type="Proteomes" id="UP000807716">
    <property type="component" value="Unassembled WGS sequence"/>
</dbReference>
<gene>
    <name evidence="14" type="ORF">DFQ27_000177</name>
</gene>
<evidence type="ECO:0000256" key="2">
    <source>
        <dbReference type="ARBA" id="ARBA00022516"/>
    </source>
</evidence>
<dbReference type="GO" id="GO:0046486">
    <property type="term" value="P:glycerolipid metabolic process"/>
    <property type="evidence" value="ECO:0007669"/>
    <property type="project" value="UniProtKB-ARBA"/>
</dbReference>
<dbReference type="GO" id="GO:0016020">
    <property type="term" value="C:membrane"/>
    <property type="evidence" value="ECO:0007669"/>
    <property type="project" value="UniProtKB-SubCell"/>
</dbReference>
<evidence type="ECO:0000259" key="13">
    <source>
        <dbReference type="PROSITE" id="PS51635"/>
    </source>
</evidence>
<dbReference type="SUPFAM" id="SSF52151">
    <property type="entry name" value="FabD/lysophospholipase-like"/>
    <property type="match status" value="1"/>
</dbReference>
<comment type="caution">
    <text evidence="12">Lacks conserved residue(s) required for the propagation of feature annotation.</text>
</comment>
<evidence type="ECO:0000256" key="4">
    <source>
        <dbReference type="ARBA" id="ARBA00022692"/>
    </source>
</evidence>
<evidence type="ECO:0000256" key="8">
    <source>
        <dbReference type="ARBA" id="ARBA00022989"/>
    </source>
</evidence>
<dbReference type="GO" id="GO:0009922">
    <property type="term" value="F:fatty acid elongase activity"/>
    <property type="evidence" value="ECO:0007669"/>
    <property type="project" value="InterPro"/>
</dbReference>
<evidence type="ECO:0000256" key="11">
    <source>
        <dbReference type="ARBA" id="ARBA00023160"/>
    </source>
</evidence>
<keyword evidence="3" id="KW-0808">Transferase</keyword>
<dbReference type="InterPro" id="IPR050301">
    <property type="entry name" value="NTE"/>
</dbReference>
<dbReference type="InterPro" id="IPR002641">
    <property type="entry name" value="PNPLA_dom"/>
</dbReference>
<feature type="domain" description="PNPLA" evidence="13">
    <location>
        <begin position="16"/>
        <end position="135"/>
    </location>
</feature>
<dbReference type="Pfam" id="PF01734">
    <property type="entry name" value="Patatin"/>
    <property type="match status" value="1"/>
</dbReference>
<organism evidence="14 15">
    <name type="scientific">Actinomortierella ambigua</name>
    <dbReference type="NCBI Taxonomy" id="1343610"/>
    <lineage>
        <taxon>Eukaryota</taxon>
        <taxon>Fungi</taxon>
        <taxon>Fungi incertae sedis</taxon>
        <taxon>Mucoromycota</taxon>
        <taxon>Mortierellomycotina</taxon>
        <taxon>Mortierellomycetes</taxon>
        <taxon>Mortierellales</taxon>
        <taxon>Mortierellaceae</taxon>
        <taxon>Actinomortierella</taxon>
    </lineage>
</organism>
<keyword evidence="2" id="KW-0444">Lipid biosynthesis</keyword>
<evidence type="ECO:0000313" key="14">
    <source>
        <dbReference type="EMBL" id="KAG0249357.1"/>
    </source>
</evidence>
<dbReference type="GO" id="GO:0016042">
    <property type="term" value="P:lipid catabolic process"/>
    <property type="evidence" value="ECO:0007669"/>
    <property type="project" value="UniProtKB-KW"/>
</dbReference>
<evidence type="ECO:0000256" key="7">
    <source>
        <dbReference type="ARBA" id="ARBA00022963"/>
    </source>
</evidence>
<keyword evidence="9" id="KW-0443">Lipid metabolism</keyword>
<dbReference type="GO" id="GO:0005783">
    <property type="term" value="C:endoplasmic reticulum"/>
    <property type="evidence" value="ECO:0007669"/>
    <property type="project" value="TreeGrafter"/>
</dbReference>
<dbReference type="EMBL" id="JAAAJB010001015">
    <property type="protein sequence ID" value="KAG0249357.1"/>
    <property type="molecule type" value="Genomic_DNA"/>
</dbReference>
<evidence type="ECO:0000256" key="6">
    <source>
        <dbReference type="ARBA" id="ARBA00022832"/>
    </source>
</evidence>
<evidence type="ECO:0000256" key="3">
    <source>
        <dbReference type="ARBA" id="ARBA00022679"/>
    </source>
</evidence>
<comment type="subcellular location">
    <subcellularLocation>
        <location evidence="1">Membrane</location>
        <topology evidence="1">Multi-pass membrane protein</topology>
    </subcellularLocation>
</comment>
<accession>A0A9P6PPG3</accession>
<dbReference type="PROSITE" id="PS51635">
    <property type="entry name" value="PNPLA"/>
    <property type="match status" value="1"/>
</dbReference>
<evidence type="ECO:0000256" key="10">
    <source>
        <dbReference type="ARBA" id="ARBA00023136"/>
    </source>
</evidence>